<evidence type="ECO:0000313" key="1">
    <source>
        <dbReference type="EMBL" id="RTE80051.1"/>
    </source>
</evidence>
<protein>
    <submittedName>
        <fullName evidence="1">Uncharacterized protein</fullName>
    </submittedName>
</protein>
<reference evidence="1 2" key="1">
    <citation type="submission" date="2017-06" db="EMBL/GenBank/DDBJ databases">
        <title>Comparative genomic analysis of Ambrosia Fusariam Clade fungi.</title>
        <authorList>
            <person name="Stajich J.E."/>
            <person name="Carrillo J."/>
            <person name="Kijimoto T."/>
            <person name="Eskalen A."/>
            <person name="O'Donnell K."/>
            <person name="Kasson M."/>
        </authorList>
    </citation>
    <scope>NUCLEOTIDE SEQUENCE [LARGE SCALE GENOMIC DNA]</scope>
    <source>
        <strain evidence="1 2">UCR1854</strain>
    </source>
</reference>
<accession>A0A430LWP8</accession>
<dbReference type="EMBL" id="MIKF01000063">
    <property type="protein sequence ID" value="RTE80051.1"/>
    <property type="molecule type" value="Genomic_DNA"/>
</dbReference>
<evidence type="ECO:0000313" key="2">
    <source>
        <dbReference type="Proteomes" id="UP000287124"/>
    </source>
</evidence>
<name>A0A430LWP8_9HYPO</name>
<comment type="caution">
    <text evidence="1">The sequence shown here is derived from an EMBL/GenBank/DDBJ whole genome shotgun (WGS) entry which is preliminary data.</text>
</comment>
<dbReference type="Proteomes" id="UP000287124">
    <property type="component" value="Unassembled WGS sequence"/>
</dbReference>
<organism evidence="1 2">
    <name type="scientific">Fusarium euwallaceae</name>
    <dbReference type="NCBI Taxonomy" id="1147111"/>
    <lineage>
        <taxon>Eukaryota</taxon>
        <taxon>Fungi</taxon>
        <taxon>Dikarya</taxon>
        <taxon>Ascomycota</taxon>
        <taxon>Pezizomycotina</taxon>
        <taxon>Sordariomycetes</taxon>
        <taxon>Hypocreomycetidae</taxon>
        <taxon>Hypocreales</taxon>
        <taxon>Nectriaceae</taxon>
        <taxon>Fusarium</taxon>
        <taxon>Fusarium solani species complex</taxon>
    </lineage>
</organism>
<proteinExistence type="predicted"/>
<dbReference type="AlphaFoldDB" id="A0A430LWP8"/>
<keyword evidence="2" id="KW-1185">Reference proteome</keyword>
<gene>
    <name evidence="1" type="ORF">BHE90_005470</name>
</gene>
<sequence>MGYSLDWDPLVKALNLVAPSEDADSDNASLTPVAIGDRLHLKALRVRLRKSHKVDDVHFVYPFLFLEGAIPPDDTRPFTINGIFAIWMVPENLDLLRRAPHGLPTDINMNKNMIRGAMNRVTAEVAVPQTVPITQPVEGQEDDPKPALDIRPGTMLEIARWRFGDSHQTPAGLFIHKGRASRLTVLSYHPEECSLMIPGTGRIAGRVKKGIKTDIGLATLDDTILLKNEANVVNGTQIRALVPSKRLGMRETHFVHLPGTGAQSLLYRFGKRFEITRDETESNSARVSREQSAYLTNDPTTFSDRGESASTCGAIILRYQETPEEGKTPSFEACGIVNSNYLPLSGSRFLPHEHIVWADDFDELIEEGWDIH</sequence>